<keyword evidence="3" id="KW-1185">Reference proteome</keyword>
<name>X6LSM3_RETFI</name>
<gene>
    <name evidence="2" type="ORF">RFI_33647</name>
</gene>
<evidence type="ECO:0000256" key="1">
    <source>
        <dbReference type="SAM" id="Phobius"/>
    </source>
</evidence>
<protein>
    <submittedName>
        <fullName evidence="2">Uncharacterized protein</fullName>
    </submittedName>
</protein>
<keyword evidence="1" id="KW-0472">Membrane</keyword>
<accession>X6LSM3</accession>
<organism evidence="2 3">
    <name type="scientific">Reticulomyxa filosa</name>
    <dbReference type="NCBI Taxonomy" id="46433"/>
    <lineage>
        <taxon>Eukaryota</taxon>
        <taxon>Sar</taxon>
        <taxon>Rhizaria</taxon>
        <taxon>Retaria</taxon>
        <taxon>Foraminifera</taxon>
        <taxon>Monothalamids</taxon>
        <taxon>Reticulomyxidae</taxon>
        <taxon>Reticulomyxa</taxon>
    </lineage>
</organism>
<reference evidence="2 3" key="1">
    <citation type="journal article" date="2013" name="Curr. Biol.">
        <title>The Genome of the Foraminiferan Reticulomyxa filosa.</title>
        <authorList>
            <person name="Glockner G."/>
            <person name="Hulsmann N."/>
            <person name="Schleicher M."/>
            <person name="Noegel A.A."/>
            <person name="Eichinger L."/>
            <person name="Gallinger C."/>
            <person name="Pawlowski J."/>
            <person name="Sierra R."/>
            <person name="Euteneuer U."/>
            <person name="Pillet L."/>
            <person name="Moustafa A."/>
            <person name="Platzer M."/>
            <person name="Groth M."/>
            <person name="Szafranski K."/>
            <person name="Schliwa M."/>
        </authorList>
    </citation>
    <scope>NUCLEOTIDE SEQUENCE [LARGE SCALE GENOMIC DNA]</scope>
</reference>
<dbReference type="AlphaFoldDB" id="X6LSM3"/>
<keyword evidence="1" id="KW-1133">Transmembrane helix</keyword>
<dbReference type="OrthoDB" id="9974806at2759"/>
<proteinExistence type="predicted"/>
<dbReference type="Proteomes" id="UP000023152">
    <property type="component" value="Unassembled WGS sequence"/>
</dbReference>
<comment type="caution">
    <text evidence="2">The sequence shown here is derived from an EMBL/GenBank/DDBJ whole genome shotgun (WGS) entry which is preliminary data.</text>
</comment>
<dbReference type="EMBL" id="ASPP01032252">
    <property type="protein sequence ID" value="ETO03755.1"/>
    <property type="molecule type" value="Genomic_DNA"/>
</dbReference>
<evidence type="ECO:0000313" key="3">
    <source>
        <dbReference type="Proteomes" id="UP000023152"/>
    </source>
</evidence>
<keyword evidence="1" id="KW-0812">Transmembrane</keyword>
<feature type="transmembrane region" description="Helical" evidence="1">
    <location>
        <begin position="26"/>
        <end position="44"/>
    </location>
</feature>
<evidence type="ECO:0000313" key="2">
    <source>
        <dbReference type="EMBL" id="ETO03755.1"/>
    </source>
</evidence>
<sequence>MFSSKQNKNLSSSASACFLRYFGTKFRLGLFAAVCFLLIIFVNMHRIHSLRDASQTSSYVKSMAEQIDSKTAEVGGWKFPQRSKPKKILITYGEHCCKLAKKRACDHALKNGGFDVCIPYNMSFMSTDFVVAHQDILQNRRGAGYWLWKPYIIFHTLLNDKLMQDGDILGTFF</sequence>